<evidence type="ECO:0000256" key="2">
    <source>
        <dbReference type="SAM" id="SignalP"/>
    </source>
</evidence>
<organism evidence="3 4">
    <name type="scientific">Aureococcus anophagefferens</name>
    <name type="common">Harmful bloom alga</name>
    <dbReference type="NCBI Taxonomy" id="44056"/>
    <lineage>
        <taxon>Eukaryota</taxon>
        <taxon>Sar</taxon>
        <taxon>Stramenopiles</taxon>
        <taxon>Ochrophyta</taxon>
        <taxon>Pelagophyceae</taxon>
        <taxon>Pelagomonadales</taxon>
        <taxon>Pelagomonadaceae</taxon>
        <taxon>Aureococcus</taxon>
    </lineage>
</organism>
<dbReference type="Proteomes" id="UP001363151">
    <property type="component" value="Unassembled WGS sequence"/>
</dbReference>
<reference evidence="3 4" key="1">
    <citation type="submission" date="2024-03" db="EMBL/GenBank/DDBJ databases">
        <title>Aureococcus anophagefferens CCMP1851 and Kratosvirus quantuckense: Draft genome of a second virus-susceptible host strain in the model system.</title>
        <authorList>
            <person name="Chase E."/>
            <person name="Truchon A.R."/>
            <person name="Schepens W."/>
            <person name="Wilhelm S.W."/>
        </authorList>
    </citation>
    <scope>NUCLEOTIDE SEQUENCE [LARGE SCALE GENOMIC DNA]</scope>
    <source>
        <strain evidence="3 4">CCMP1851</strain>
    </source>
</reference>
<evidence type="ECO:0000313" key="4">
    <source>
        <dbReference type="Proteomes" id="UP001363151"/>
    </source>
</evidence>
<keyword evidence="2" id="KW-0732">Signal</keyword>
<feature type="chain" id="PRO_5045279595" evidence="2">
    <location>
        <begin position="22"/>
        <end position="120"/>
    </location>
</feature>
<evidence type="ECO:0000313" key="3">
    <source>
        <dbReference type="EMBL" id="KAK7237555.1"/>
    </source>
</evidence>
<accession>A0ABR1FSP2</accession>
<gene>
    <name evidence="3" type="ORF">SO694_00099064</name>
</gene>
<comment type="caution">
    <text evidence="3">The sequence shown here is derived from an EMBL/GenBank/DDBJ whole genome shotgun (WGS) entry which is preliminary data.</text>
</comment>
<evidence type="ECO:0000256" key="1">
    <source>
        <dbReference type="SAM" id="MobiDB-lite"/>
    </source>
</evidence>
<feature type="compositionally biased region" description="Basic and acidic residues" evidence="1">
    <location>
        <begin position="89"/>
        <end position="100"/>
    </location>
</feature>
<feature type="signal peptide" evidence="2">
    <location>
        <begin position="1"/>
        <end position="21"/>
    </location>
</feature>
<proteinExistence type="predicted"/>
<feature type="region of interest" description="Disordered" evidence="1">
    <location>
        <begin position="89"/>
        <end position="120"/>
    </location>
</feature>
<name>A0ABR1FSP2_AURAN</name>
<protein>
    <submittedName>
        <fullName evidence="3">Uncharacterized protein</fullName>
    </submittedName>
</protein>
<sequence length="120" mass="11694">MGPRLAAAAALLAAAADGASLAVVGATNGTLAVCAYDRLRFAWTVSGAEAAAHSDVWVGLFGAPTAVGAPGAGALARVDADAALDLRGDGDLPRELHDEAGGPASRRASSRCGGCPRTGP</sequence>
<dbReference type="EMBL" id="JBBJCI010000249">
    <property type="protein sequence ID" value="KAK7237555.1"/>
    <property type="molecule type" value="Genomic_DNA"/>
</dbReference>
<keyword evidence="4" id="KW-1185">Reference proteome</keyword>